<name>A0A1V3WQ66_MYCKA</name>
<protein>
    <submittedName>
        <fullName evidence="1">Uncharacterized protein</fullName>
    </submittedName>
</protein>
<dbReference type="Proteomes" id="UP000189229">
    <property type="component" value="Unassembled WGS sequence"/>
</dbReference>
<organism evidence="1 2">
    <name type="scientific">Mycobacterium kansasii</name>
    <dbReference type="NCBI Taxonomy" id="1768"/>
    <lineage>
        <taxon>Bacteria</taxon>
        <taxon>Bacillati</taxon>
        <taxon>Actinomycetota</taxon>
        <taxon>Actinomycetes</taxon>
        <taxon>Mycobacteriales</taxon>
        <taxon>Mycobacteriaceae</taxon>
        <taxon>Mycobacterium</taxon>
    </lineage>
</organism>
<dbReference type="EMBL" id="MVBM01000007">
    <property type="protein sequence ID" value="OOK69105.1"/>
    <property type="molecule type" value="Genomic_DNA"/>
</dbReference>
<sequence>MKVARYAGCSGAPSPAAKPVAVAENTSGIANMYDIARLPP</sequence>
<comment type="caution">
    <text evidence="1">The sequence shown here is derived from an EMBL/GenBank/DDBJ whole genome shotgun (WGS) entry which is preliminary data.</text>
</comment>
<accession>A0A1V3WQ66</accession>
<proteinExistence type="predicted"/>
<gene>
    <name evidence="1" type="ORF">BZL30_6856</name>
</gene>
<evidence type="ECO:0000313" key="2">
    <source>
        <dbReference type="Proteomes" id="UP000189229"/>
    </source>
</evidence>
<dbReference type="AlphaFoldDB" id="A0A1V3WQ66"/>
<evidence type="ECO:0000313" key="1">
    <source>
        <dbReference type="EMBL" id="OOK69105.1"/>
    </source>
</evidence>
<reference evidence="1 2" key="1">
    <citation type="submission" date="2017-02" db="EMBL/GenBank/DDBJ databases">
        <title>Complete genome sequences of Mycobacterium kansasii strains isolated from rhesus macaques.</title>
        <authorList>
            <person name="Panda A."/>
            <person name="Nagaraj S."/>
            <person name="Zhao X."/>
            <person name="Tettelin H."/>
            <person name="Detolla L.J."/>
        </authorList>
    </citation>
    <scope>NUCLEOTIDE SEQUENCE [LARGE SCALE GENOMIC DNA]</scope>
    <source>
        <strain evidence="1 2">11-3813</strain>
    </source>
</reference>